<protein>
    <submittedName>
        <fullName evidence="1">Uncharacterized protein</fullName>
    </submittedName>
</protein>
<reference evidence="1" key="1">
    <citation type="submission" date="2022-12" db="EMBL/GenBank/DDBJ databases">
        <authorList>
            <person name="Petersen C."/>
        </authorList>
    </citation>
    <scope>NUCLEOTIDE SEQUENCE</scope>
    <source>
        <strain evidence="1">IBT 35675</strain>
    </source>
</reference>
<comment type="caution">
    <text evidence="1">The sequence shown here is derived from an EMBL/GenBank/DDBJ whole genome shotgun (WGS) entry which is preliminary data.</text>
</comment>
<organism evidence="1 2">
    <name type="scientific">Penicillium brevicompactum</name>
    <dbReference type="NCBI Taxonomy" id="5074"/>
    <lineage>
        <taxon>Eukaryota</taxon>
        <taxon>Fungi</taxon>
        <taxon>Dikarya</taxon>
        <taxon>Ascomycota</taxon>
        <taxon>Pezizomycotina</taxon>
        <taxon>Eurotiomycetes</taxon>
        <taxon>Eurotiomycetidae</taxon>
        <taxon>Eurotiales</taxon>
        <taxon>Aspergillaceae</taxon>
        <taxon>Penicillium</taxon>
    </lineage>
</organism>
<dbReference type="AlphaFoldDB" id="A0A9W9QR62"/>
<evidence type="ECO:0000313" key="1">
    <source>
        <dbReference type="EMBL" id="KAJ5341920.1"/>
    </source>
</evidence>
<dbReference type="Proteomes" id="UP001148299">
    <property type="component" value="Unassembled WGS sequence"/>
</dbReference>
<keyword evidence="2" id="KW-1185">Reference proteome</keyword>
<proteinExistence type="predicted"/>
<name>A0A9W9QR62_PENBR</name>
<sequence length="719" mass="83504">MSEKSKVHIFGNLYLADPSFVLPDNELGYANELLNLIRCADGEQPERKIEDSQVLLDWNLDRAFERLQEKEFAWWEERGVTRPKEYLVRPSGSTNAAVACHLYNPTFATDDPCGGETEDLSSPSIVQLNRAGFSTENNCLLFDHIARRDISAHCKDAYPEDLLDIYEEFTFTLRAAMKAKVEICWGANVRQRMLKKLDLKPLRLWNEFMGLTLYLELTPDKTSLKRFIIFVAHPQRFMYVKSDGERAQAWRRRFGISQDLALDLAARLSGIKIPPRFYELDPRLLQNLCRPRHLTTKKDAWTGQAMAQLKKAFPDANLSTETSHRVKPTKEDKTALQNVFQALEKLGPDKLNQTVNMLNMEDDKFLRHRRLQKIVDYWHGLEGLSYAFIPNAKKHIHHLQATKTQVTGYLSDSLRMELQESDCWDWEDLPTPIIDFIGAQDGLKFRKRKIMCRSDLEVAFYLLQRCEGNPQVLDILTLAFTVLTAYGWWIARSRKSPVDSALILREHPYDVMSRKCSGCRKEHLDDPFAYWSKFDPSLYIFWYCFRSNCGRPECQAKNVRLVPFDNLIKYSRASFPDLQMKSLDRFDRWFLLRPEEFGLLPDMIQVQCQGKGCGETKLVKSRWTAHNPPRFVIAVHGCTKCLKKTNWIPFGFPILHSSNLCTLWKRFHEHPGFDITGYPRRPDIYFDKSLTVGGRVAALIEAQRLVEIDNLTKQKRKEP</sequence>
<dbReference type="EMBL" id="JAPZBR010000008">
    <property type="protein sequence ID" value="KAJ5341920.1"/>
    <property type="molecule type" value="Genomic_DNA"/>
</dbReference>
<gene>
    <name evidence="1" type="ORF">N7541_011044</name>
</gene>
<reference evidence="1" key="2">
    <citation type="journal article" date="2023" name="IMA Fungus">
        <title>Comparative genomic study of the Penicillium genus elucidates a diverse pangenome and 15 lateral gene transfer events.</title>
        <authorList>
            <person name="Petersen C."/>
            <person name="Sorensen T."/>
            <person name="Nielsen M.R."/>
            <person name="Sondergaard T.E."/>
            <person name="Sorensen J.L."/>
            <person name="Fitzpatrick D.A."/>
            <person name="Frisvad J.C."/>
            <person name="Nielsen K.L."/>
        </authorList>
    </citation>
    <scope>NUCLEOTIDE SEQUENCE</scope>
    <source>
        <strain evidence="1">IBT 35675</strain>
    </source>
</reference>
<evidence type="ECO:0000313" key="2">
    <source>
        <dbReference type="Proteomes" id="UP001148299"/>
    </source>
</evidence>
<accession>A0A9W9QR62</accession>